<keyword evidence="3" id="KW-1185">Reference proteome</keyword>
<dbReference type="Gene3D" id="2.120.10.80">
    <property type="entry name" value="Kelch-type beta propeller"/>
    <property type="match status" value="1"/>
</dbReference>
<keyword evidence="1" id="KW-0880">Kelch repeat</keyword>
<accession>A0A914CL10</accession>
<dbReference type="InterPro" id="IPR052125">
    <property type="entry name" value="KLHDC10"/>
</dbReference>
<keyword evidence="2" id="KW-0677">Repeat</keyword>
<protein>
    <submittedName>
        <fullName evidence="4">Uncharacterized protein</fullName>
    </submittedName>
</protein>
<evidence type="ECO:0000313" key="3">
    <source>
        <dbReference type="Proteomes" id="UP000887540"/>
    </source>
</evidence>
<reference evidence="4" key="1">
    <citation type="submission" date="2022-11" db="UniProtKB">
        <authorList>
            <consortium name="WormBaseParasite"/>
        </authorList>
    </citation>
    <scope>IDENTIFICATION</scope>
</reference>
<dbReference type="InterPro" id="IPR015915">
    <property type="entry name" value="Kelch-typ_b-propeller"/>
</dbReference>
<dbReference type="SUPFAM" id="SSF117281">
    <property type="entry name" value="Kelch motif"/>
    <property type="match status" value="1"/>
</dbReference>
<evidence type="ECO:0000313" key="4">
    <source>
        <dbReference type="WBParaSite" id="ACRNAN_scaffold115.g29833.t1"/>
    </source>
</evidence>
<evidence type="ECO:0000256" key="2">
    <source>
        <dbReference type="ARBA" id="ARBA00022737"/>
    </source>
</evidence>
<dbReference type="WBParaSite" id="ACRNAN_scaffold115.g29833.t1">
    <property type="protein sequence ID" value="ACRNAN_scaffold115.g29833.t1"/>
    <property type="gene ID" value="ACRNAN_scaffold115.g29833"/>
</dbReference>
<proteinExistence type="predicted"/>
<dbReference type="AlphaFoldDB" id="A0A914CL10"/>
<dbReference type="GO" id="GO:0032874">
    <property type="term" value="P:positive regulation of stress-activated MAPK cascade"/>
    <property type="evidence" value="ECO:0007669"/>
    <property type="project" value="TreeGrafter"/>
</dbReference>
<name>A0A914CL10_9BILA</name>
<organism evidence="3 4">
    <name type="scientific">Acrobeloides nanus</name>
    <dbReference type="NCBI Taxonomy" id="290746"/>
    <lineage>
        <taxon>Eukaryota</taxon>
        <taxon>Metazoa</taxon>
        <taxon>Ecdysozoa</taxon>
        <taxon>Nematoda</taxon>
        <taxon>Chromadorea</taxon>
        <taxon>Rhabditida</taxon>
        <taxon>Tylenchina</taxon>
        <taxon>Cephalobomorpha</taxon>
        <taxon>Cephaloboidea</taxon>
        <taxon>Cephalobidae</taxon>
        <taxon>Acrobeloides</taxon>
    </lineage>
</organism>
<dbReference type="PANTHER" id="PTHR46428:SF1">
    <property type="entry name" value="KELCH DOMAIN-CONTAINING PROTEIN 10"/>
    <property type="match status" value="1"/>
</dbReference>
<dbReference type="PANTHER" id="PTHR46428">
    <property type="entry name" value="KELCH DOMAIN-CONTAINING PROTEIN 10"/>
    <property type="match status" value="1"/>
</dbReference>
<evidence type="ECO:0000256" key="1">
    <source>
        <dbReference type="ARBA" id="ARBA00022441"/>
    </source>
</evidence>
<sequence length="537" mass="62383">MPSNPRVAMDKQKLWTRFQLLPARCASNSCNTRSRNICQKDCILNNKPTPTKHAPVTTDGNFVYVFEVDRICVWEFNTLSFVWRKVHVKIIENEWPELQEMASGGRIHPVQDETDTLMKPIYREYFIKNYNGAIPVPNSSTFFCFFDIGEQIGFTRLYRTSPNAYTMERINMDYYLETTNNGGQSEAKDENTLYFSQMSTVFNRRANEPTIKVDIWKLTYQKKEKIWTWSWLTQNSNTLELNPMKGILIHEHDYTRIRDEPPDVFANEVLRWQFLTDDALIWFGTSFNGFLSFDLKTLLFTVIEVELSPGLVDLPNPVDYFNRILAGNCLYVYGGLEYQRKKKIPLDTTWKLDLESKKWIPLNGGMSHPVESSSAVSPEVCIYTFGGKNIINNKEKVWQKDAPTNIVQRMWLQPPSLQRIAMDKLAQSCPALIKKFDMHASNTIDFMKNVKKYFDSLMPTVPQARPKMKGMMNKIHKAEEKEVCGIMTRKKAREAVLKSDGKKNTKKESYGIVTRKRAKEALIKADEKKVKRSRKNK</sequence>
<dbReference type="Proteomes" id="UP000887540">
    <property type="component" value="Unplaced"/>
</dbReference>